<dbReference type="PANTHER" id="PTHR16943:SF8">
    <property type="entry name" value="2-METHYLCITRATE DEHYDRATASE"/>
    <property type="match status" value="1"/>
</dbReference>
<dbReference type="InterPro" id="IPR045336">
    <property type="entry name" value="MmgE_PrpD_N"/>
</dbReference>
<dbReference type="InterPro" id="IPR045337">
    <property type="entry name" value="MmgE_PrpD_C"/>
</dbReference>
<dbReference type="Gene3D" id="1.10.4100.10">
    <property type="entry name" value="2-methylcitrate dehydratase PrpD"/>
    <property type="match status" value="1"/>
</dbReference>
<reference evidence="5 6" key="1">
    <citation type="submission" date="2023-08" db="EMBL/GenBank/DDBJ databases">
        <title>Black Yeasts Isolated from many extreme environments.</title>
        <authorList>
            <person name="Coleine C."/>
            <person name="Stajich J.E."/>
            <person name="Selbmann L."/>
        </authorList>
    </citation>
    <scope>NUCLEOTIDE SEQUENCE [LARGE SCALE GENOMIC DNA]</scope>
    <source>
        <strain evidence="5 6">CCFEE 5885</strain>
    </source>
</reference>
<comment type="caution">
    <text evidence="5">The sequence shown here is derived from an EMBL/GenBank/DDBJ whole genome shotgun (WGS) entry which is preliminary data.</text>
</comment>
<dbReference type="PANTHER" id="PTHR16943">
    <property type="entry name" value="2-METHYLCITRATE DEHYDRATASE-RELATED"/>
    <property type="match status" value="1"/>
</dbReference>
<evidence type="ECO:0000313" key="5">
    <source>
        <dbReference type="EMBL" id="KAK5087548.1"/>
    </source>
</evidence>
<protein>
    <recommendedName>
        <fullName evidence="7">MmgE/PrpD family protein</fullName>
    </recommendedName>
</protein>
<gene>
    <name evidence="5" type="ORF">LTR24_006588</name>
</gene>
<dbReference type="Pfam" id="PF19305">
    <property type="entry name" value="MmgE_PrpD_C"/>
    <property type="match status" value="1"/>
</dbReference>
<feature type="region of interest" description="Disordered" evidence="2">
    <location>
        <begin position="39"/>
        <end position="72"/>
    </location>
</feature>
<accession>A0ABR0K5H8</accession>
<feature type="domain" description="MmgE/PrpD N-terminal" evidence="3">
    <location>
        <begin position="81"/>
        <end position="331"/>
    </location>
</feature>
<feature type="compositionally biased region" description="Polar residues" evidence="2">
    <location>
        <begin position="39"/>
        <end position="70"/>
    </location>
</feature>
<proteinExistence type="inferred from homology"/>
<feature type="domain" description="MmgE/PrpD C-terminal" evidence="4">
    <location>
        <begin position="358"/>
        <end position="534"/>
    </location>
</feature>
<dbReference type="InterPro" id="IPR005656">
    <property type="entry name" value="MmgE_PrpD"/>
</dbReference>
<dbReference type="InterPro" id="IPR042183">
    <property type="entry name" value="MmgE/PrpD_sf_1"/>
</dbReference>
<organism evidence="5 6">
    <name type="scientific">Lithohypha guttulata</name>
    <dbReference type="NCBI Taxonomy" id="1690604"/>
    <lineage>
        <taxon>Eukaryota</taxon>
        <taxon>Fungi</taxon>
        <taxon>Dikarya</taxon>
        <taxon>Ascomycota</taxon>
        <taxon>Pezizomycotina</taxon>
        <taxon>Eurotiomycetes</taxon>
        <taxon>Chaetothyriomycetidae</taxon>
        <taxon>Chaetothyriales</taxon>
        <taxon>Trichomeriaceae</taxon>
        <taxon>Lithohypha</taxon>
    </lineage>
</organism>
<comment type="similarity">
    <text evidence="1">Belongs to the PrpD family.</text>
</comment>
<sequence length="565" mass="60993">MAINSAPNQESFTETNVSSEVDRILKSVNVNGFIKNDTSIPAKQAEGQTSTKALPEQTTDSPKTNGTTAHAQDIPPVTSILASWISSAEPDLLTPSLRSQLQECILDFIAVTASGAKIAPSSEPILKGLLNFTHSQSMPEGKGCTVATQGPNWPPHYAALLNATYGHSLDFDDTHAVSSLHAGVTAIAAALAEAEYQLRNTSNSITPDALLLSILLGYETTIRIGIALSTSSYSRGFHNTSTAGIFGAVAVISSLRRLSPDTITNAFGLAGSKAAGSMQYLANGSHNKRLHPGFAAHDAFLCVSLASTGVIGASKIIEGDLGLLQAYTDRDRHTVDYARLTSNLGSKWEFEDSALKPYAGCRMTHSFIELADHLGHSLRDGKWADKGAKSTENIRKIRCTMPKANNILVGQRTPNKVHPENIVDAQFSCYYQVANAVVYGGTHDMAAYDRLHDEQVRAMCEKIECAVDESMKGMSGRMDVFLEDSNGEVVEVVRREMNEPLGERSHPFVREKVEEKFMGCMAPVYGEGRSREIMRVVDGIGKEGEGEGEEGSLLKLMDLVARPED</sequence>
<dbReference type="Proteomes" id="UP001345013">
    <property type="component" value="Unassembled WGS sequence"/>
</dbReference>
<evidence type="ECO:0000259" key="3">
    <source>
        <dbReference type="Pfam" id="PF03972"/>
    </source>
</evidence>
<evidence type="ECO:0000313" key="6">
    <source>
        <dbReference type="Proteomes" id="UP001345013"/>
    </source>
</evidence>
<name>A0ABR0K5H8_9EURO</name>
<dbReference type="SUPFAM" id="SSF103378">
    <property type="entry name" value="2-methylcitrate dehydratase PrpD"/>
    <property type="match status" value="1"/>
</dbReference>
<dbReference type="EMBL" id="JAVRRG010000087">
    <property type="protein sequence ID" value="KAK5087548.1"/>
    <property type="molecule type" value="Genomic_DNA"/>
</dbReference>
<evidence type="ECO:0000256" key="2">
    <source>
        <dbReference type="SAM" id="MobiDB-lite"/>
    </source>
</evidence>
<evidence type="ECO:0000256" key="1">
    <source>
        <dbReference type="ARBA" id="ARBA00006174"/>
    </source>
</evidence>
<keyword evidence="6" id="KW-1185">Reference proteome</keyword>
<evidence type="ECO:0000259" key="4">
    <source>
        <dbReference type="Pfam" id="PF19305"/>
    </source>
</evidence>
<dbReference type="InterPro" id="IPR036148">
    <property type="entry name" value="MmgE/PrpD_sf"/>
</dbReference>
<dbReference type="Pfam" id="PF03972">
    <property type="entry name" value="MmgE_PrpD_N"/>
    <property type="match status" value="1"/>
</dbReference>
<evidence type="ECO:0008006" key="7">
    <source>
        <dbReference type="Google" id="ProtNLM"/>
    </source>
</evidence>